<feature type="transmembrane region" description="Helical" evidence="1">
    <location>
        <begin position="30"/>
        <end position="48"/>
    </location>
</feature>
<accession>A0A2J6RVD9</accession>
<dbReference type="AlphaFoldDB" id="A0A2J6RVD9"/>
<proteinExistence type="predicted"/>
<sequence length="77" mass="8695">MLNPYLQRESLAQMLQAVVRTTTFRNSQSSFLSVAKLSFPAIFIGLVVDTMMFPTSEHGDWLSRTDIHQLQAHSSPL</sequence>
<dbReference type="Proteomes" id="UP000235786">
    <property type="component" value="Unassembled WGS sequence"/>
</dbReference>
<evidence type="ECO:0000256" key="1">
    <source>
        <dbReference type="SAM" id="Phobius"/>
    </source>
</evidence>
<dbReference type="EMBL" id="KZ613943">
    <property type="protein sequence ID" value="PMD42490.1"/>
    <property type="molecule type" value="Genomic_DNA"/>
</dbReference>
<keyword evidence="3" id="KW-1185">Reference proteome</keyword>
<keyword evidence="1" id="KW-0812">Transmembrane</keyword>
<reference evidence="2 3" key="1">
    <citation type="submission" date="2016-04" db="EMBL/GenBank/DDBJ databases">
        <title>A degradative enzymes factory behind the ericoid mycorrhizal symbiosis.</title>
        <authorList>
            <consortium name="DOE Joint Genome Institute"/>
            <person name="Martino E."/>
            <person name="Morin E."/>
            <person name="Grelet G."/>
            <person name="Kuo A."/>
            <person name="Kohler A."/>
            <person name="Daghino S."/>
            <person name="Barry K."/>
            <person name="Choi C."/>
            <person name="Cichocki N."/>
            <person name="Clum A."/>
            <person name="Copeland A."/>
            <person name="Hainaut M."/>
            <person name="Haridas S."/>
            <person name="Labutti K."/>
            <person name="Lindquist E."/>
            <person name="Lipzen A."/>
            <person name="Khouja H.-R."/>
            <person name="Murat C."/>
            <person name="Ohm R."/>
            <person name="Olson A."/>
            <person name="Spatafora J."/>
            <person name="Veneault-Fourrey C."/>
            <person name="Henrissat B."/>
            <person name="Grigoriev I."/>
            <person name="Martin F."/>
            <person name="Perotto S."/>
        </authorList>
    </citation>
    <scope>NUCLEOTIDE SEQUENCE [LARGE SCALE GENOMIC DNA]</scope>
    <source>
        <strain evidence="2 3">F</strain>
    </source>
</reference>
<protein>
    <submittedName>
        <fullName evidence="2">Uncharacterized protein</fullName>
    </submittedName>
</protein>
<evidence type="ECO:0000313" key="2">
    <source>
        <dbReference type="EMBL" id="PMD42490.1"/>
    </source>
</evidence>
<evidence type="ECO:0000313" key="3">
    <source>
        <dbReference type="Proteomes" id="UP000235786"/>
    </source>
</evidence>
<organism evidence="2 3">
    <name type="scientific">Hyaloscypha variabilis (strain UAMH 11265 / GT02V1 / F)</name>
    <name type="common">Meliniomyces variabilis</name>
    <dbReference type="NCBI Taxonomy" id="1149755"/>
    <lineage>
        <taxon>Eukaryota</taxon>
        <taxon>Fungi</taxon>
        <taxon>Dikarya</taxon>
        <taxon>Ascomycota</taxon>
        <taxon>Pezizomycotina</taxon>
        <taxon>Leotiomycetes</taxon>
        <taxon>Helotiales</taxon>
        <taxon>Hyaloscyphaceae</taxon>
        <taxon>Hyaloscypha</taxon>
        <taxon>Hyaloscypha variabilis</taxon>
    </lineage>
</organism>
<keyword evidence="1" id="KW-1133">Transmembrane helix</keyword>
<name>A0A2J6RVD9_HYAVF</name>
<keyword evidence="1" id="KW-0472">Membrane</keyword>
<gene>
    <name evidence="2" type="ORF">L207DRAFT_510703</name>
</gene>